<dbReference type="EMBL" id="BARW01001203">
    <property type="protein sequence ID" value="GAI72468.1"/>
    <property type="molecule type" value="Genomic_DNA"/>
</dbReference>
<dbReference type="AlphaFoldDB" id="X1QW43"/>
<dbReference type="InterPro" id="IPR025698">
    <property type="entry name" value="2TM_dom"/>
</dbReference>
<keyword evidence="1" id="KW-0812">Transmembrane</keyword>
<keyword evidence="1" id="KW-1133">Transmembrane helix</keyword>
<sequence length="181" mass="21370">MGRIIVNEFDENGFSEENLRRIAALKIKFRLSVKIHLIAYIFGIVLLISINVLFSPLILWFIYPIFGWLIGLMMHLTAYIVYAKGVYPIAKRAVIFNIVAYIFVNLLLFVINSYTDALLIGIKPRYLWFLYPVFFWGVALIIHYIVYLGFYNKKLYEEGERQSRMDRAIEKEMHKMRKKSA</sequence>
<comment type="caution">
    <text evidence="3">The sequence shown here is derived from an EMBL/GenBank/DDBJ whole genome shotgun (WGS) entry which is preliminary data.</text>
</comment>
<feature type="transmembrane region" description="Helical" evidence="1">
    <location>
        <begin position="60"/>
        <end position="82"/>
    </location>
</feature>
<evidence type="ECO:0000313" key="3">
    <source>
        <dbReference type="EMBL" id="GAI72468.1"/>
    </source>
</evidence>
<evidence type="ECO:0000259" key="2">
    <source>
        <dbReference type="Pfam" id="PF13239"/>
    </source>
</evidence>
<reference evidence="3" key="1">
    <citation type="journal article" date="2014" name="Front. Microbiol.">
        <title>High frequency of phylogenetically diverse reductive dehalogenase-homologous genes in deep subseafloor sedimentary metagenomes.</title>
        <authorList>
            <person name="Kawai M."/>
            <person name="Futagami T."/>
            <person name="Toyoda A."/>
            <person name="Takaki Y."/>
            <person name="Nishi S."/>
            <person name="Hori S."/>
            <person name="Arai W."/>
            <person name="Tsubouchi T."/>
            <person name="Morono Y."/>
            <person name="Uchiyama I."/>
            <person name="Ito T."/>
            <person name="Fujiyama A."/>
            <person name="Inagaki F."/>
            <person name="Takami H."/>
        </authorList>
    </citation>
    <scope>NUCLEOTIDE SEQUENCE</scope>
    <source>
        <strain evidence="3">Expedition CK06-06</strain>
    </source>
</reference>
<evidence type="ECO:0000256" key="1">
    <source>
        <dbReference type="SAM" id="Phobius"/>
    </source>
</evidence>
<feature type="transmembrane region" description="Helical" evidence="1">
    <location>
        <begin position="126"/>
        <end position="151"/>
    </location>
</feature>
<feature type="domain" description="2TM" evidence="2">
    <location>
        <begin position="97"/>
        <end position="162"/>
    </location>
</feature>
<accession>X1QW43</accession>
<dbReference type="Pfam" id="PF13239">
    <property type="entry name" value="2TM"/>
    <property type="match status" value="2"/>
</dbReference>
<organism evidence="3">
    <name type="scientific">marine sediment metagenome</name>
    <dbReference type="NCBI Taxonomy" id="412755"/>
    <lineage>
        <taxon>unclassified sequences</taxon>
        <taxon>metagenomes</taxon>
        <taxon>ecological metagenomes</taxon>
    </lineage>
</organism>
<feature type="domain" description="2TM" evidence="2">
    <location>
        <begin position="30"/>
        <end position="76"/>
    </location>
</feature>
<feature type="transmembrane region" description="Helical" evidence="1">
    <location>
        <begin position="35"/>
        <end position="54"/>
    </location>
</feature>
<gene>
    <name evidence="3" type="ORF">S12H4_04052</name>
</gene>
<keyword evidence="1" id="KW-0472">Membrane</keyword>
<proteinExistence type="predicted"/>
<name>X1QW43_9ZZZZ</name>
<protein>
    <recommendedName>
        <fullName evidence="2">2TM domain-containing protein</fullName>
    </recommendedName>
</protein>
<feature type="transmembrane region" description="Helical" evidence="1">
    <location>
        <begin position="94"/>
        <end position="114"/>
    </location>
</feature>